<keyword evidence="1" id="KW-0175">Coiled coil</keyword>
<dbReference type="InterPro" id="IPR038729">
    <property type="entry name" value="Rad50/SbcC_AAA"/>
</dbReference>
<dbReference type="PANTHER" id="PTHR32182">
    <property type="entry name" value="DNA REPLICATION AND REPAIR PROTEIN RECF"/>
    <property type="match status" value="1"/>
</dbReference>
<dbReference type="EMBL" id="LR796810">
    <property type="protein sequence ID" value="CAB4167737.1"/>
    <property type="molecule type" value="Genomic_DNA"/>
</dbReference>
<dbReference type="Pfam" id="PF13476">
    <property type="entry name" value="AAA_23"/>
    <property type="match status" value="1"/>
</dbReference>
<accession>A0A6J5P952</accession>
<reference evidence="3" key="1">
    <citation type="submission" date="2020-04" db="EMBL/GenBank/DDBJ databases">
        <authorList>
            <person name="Chiriac C."/>
            <person name="Salcher M."/>
            <person name="Ghai R."/>
            <person name="Kavagutti S V."/>
        </authorList>
    </citation>
    <scope>NUCLEOTIDE SEQUENCE</scope>
</reference>
<feature type="domain" description="Rad50/SbcC-type AAA" evidence="2">
    <location>
        <begin position="7"/>
        <end position="179"/>
    </location>
</feature>
<sequence>MIKKITSNIRSIQRDLEFSKPVTVIVGPNRSGKTSILDAITLIIAGFIPRLGKINAKLAPIIGWNGSASITATLDNDKQSAFRLMGNEADGFSKKQSLDQDHISKSCFDARLFLNSGSTDRIAIIQNSLGATQKVDVRQSTWEAAKAAYDAAGGEAGGIQGWRHNLFSADASEFATESRKAINVKIADTKSAIDQYQGAYITSLESSDTPPEYRNDDHRSDQAEYDKLVTTRNKCEAYLNMLDAQIPETEKAIAKEKARAEGVAGQLPGLKKRQQEICAEINKLSADLAHKREHLHKAEESESEVCPTCGSKKTIEIADDDFIEAQMEIRELESKHEELDSELEEIMMSIAKASVESNLGELESRLNSLCSQRDEQLLLLPDSSAINELALKLDQHEEDHFAYKTFMKEREDEKSVISCRESSAKNLLAFEAAKKALDAKLAQSAADVLGPVMGTANAVLSGILPFPLTHRGFALGYNTPQGVWVPIEGFSGSETEAALIGFTAGLASQEKFKVAIMDEAGMLDQDTFQKLLQNIEVMIEKKILDQVFIAGTGFQVEETELTGVIRL</sequence>
<organism evidence="3">
    <name type="scientific">uncultured Caudovirales phage</name>
    <dbReference type="NCBI Taxonomy" id="2100421"/>
    <lineage>
        <taxon>Viruses</taxon>
        <taxon>Duplodnaviria</taxon>
        <taxon>Heunggongvirae</taxon>
        <taxon>Uroviricota</taxon>
        <taxon>Caudoviricetes</taxon>
        <taxon>Peduoviridae</taxon>
        <taxon>Maltschvirus</taxon>
        <taxon>Maltschvirus maltsch</taxon>
    </lineage>
</organism>
<dbReference type="PANTHER" id="PTHR32182:SF0">
    <property type="entry name" value="DNA REPLICATION AND REPAIR PROTEIN RECF"/>
    <property type="match status" value="1"/>
</dbReference>
<feature type="coiled-coil region" evidence="1">
    <location>
        <begin position="281"/>
        <end position="372"/>
    </location>
</feature>
<evidence type="ECO:0000259" key="2">
    <source>
        <dbReference type="Pfam" id="PF13476"/>
    </source>
</evidence>
<dbReference type="GO" id="GO:0006302">
    <property type="term" value="P:double-strand break repair"/>
    <property type="evidence" value="ECO:0007669"/>
    <property type="project" value="TreeGrafter"/>
</dbReference>
<dbReference type="Gene3D" id="3.40.50.300">
    <property type="entry name" value="P-loop containing nucleotide triphosphate hydrolases"/>
    <property type="match status" value="1"/>
</dbReference>
<dbReference type="InterPro" id="IPR027417">
    <property type="entry name" value="P-loop_NTPase"/>
</dbReference>
<dbReference type="SUPFAM" id="SSF52540">
    <property type="entry name" value="P-loop containing nucleoside triphosphate hydrolases"/>
    <property type="match status" value="1"/>
</dbReference>
<dbReference type="GO" id="GO:0000731">
    <property type="term" value="P:DNA synthesis involved in DNA repair"/>
    <property type="evidence" value="ECO:0007669"/>
    <property type="project" value="TreeGrafter"/>
</dbReference>
<name>A0A6J5P952_9CAUD</name>
<proteinExistence type="predicted"/>
<gene>
    <name evidence="3" type="ORF">UFOVP861_49</name>
</gene>
<evidence type="ECO:0000313" key="3">
    <source>
        <dbReference type="EMBL" id="CAB4167737.1"/>
    </source>
</evidence>
<protein>
    <submittedName>
        <fullName evidence="3">AAA domain containing protein</fullName>
    </submittedName>
</protein>
<evidence type="ECO:0000256" key="1">
    <source>
        <dbReference type="SAM" id="Coils"/>
    </source>
</evidence>